<protein>
    <submittedName>
        <fullName evidence="3">FAD-binding protein</fullName>
    </submittedName>
</protein>
<dbReference type="InterPro" id="IPR006076">
    <property type="entry name" value="FAD-dep_OxRdtase"/>
</dbReference>
<name>A0ABS6KHN5_9MYCO</name>
<evidence type="ECO:0000313" key="4">
    <source>
        <dbReference type="Proteomes" id="UP000812982"/>
    </source>
</evidence>
<keyword evidence="1" id="KW-0560">Oxidoreductase</keyword>
<keyword evidence="4" id="KW-1185">Reference proteome</keyword>
<dbReference type="PANTHER" id="PTHR43747:SF5">
    <property type="entry name" value="FAD-BINDING DOMAIN-CONTAINING PROTEIN"/>
    <property type="match status" value="1"/>
</dbReference>
<organism evidence="3 4">
    <name type="scientific">[Mycobacterium] fortunisiensis</name>
    <dbReference type="NCBI Taxonomy" id="2600579"/>
    <lineage>
        <taxon>Bacteria</taxon>
        <taxon>Bacillati</taxon>
        <taxon>Actinomycetota</taxon>
        <taxon>Actinomycetes</taxon>
        <taxon>Mycobacteriales</taxon>
        <taxon>Mycobacteriaceae</taxon>
        <taxon>Mycolicibacterium</taxon>
    </lineage>
</organism>
<dbReference type="InterPro" id="IPR050816">
    <property type="entry name" value="Flavin-dep_Halogenase_NPB"/>
</dbReference>
<dbReference type="RefSeq" id="WP_217155066.1">
    <property type="nucleotide sequence ID" value="NZ_VOMB01000005.1"/>
</dbReference>
<dbReference type="EMBL" id="VOMB01000005">
    <property type="protein sequence ID" value="MBU9763041.1"/>
    <property type="molecule type" value="Genomic_DNA"/>
</dbReference>
<dbReference type="Proteomes" id="UP000812982">
    <property type="component" value="Unassembled WGS sequence"/>
</dbReference>
<comment type="caution">
    <text evidence="3">The sequence shown here is derived from an EMBL/GenBank/DDBJ whole genome shotgun (WGS) entry which is preliminary data.</text>
</comment>
<reference evidence="3 4" key="1">
    <citation type="journal article" date="2021" name="Sci. Rep.">
        <title>Phenotypic and genomic hallmarks of a novel, potentially pathogenic rapidly growing Mycobacterium species related to the Mycobacterium fortuitum complex.</title>
        <authorList>
            <person name="Gharbi R."/>
            <person name="Khanna V."/>
            <person name="Frigui W."/>
            <person name="Mhenni B."/>
            <person name="Brosch R."/>
            <person name="Mardassi H."/>
        </authorList>
    </citation>
    <scope>NUCLEOTIDE SEQUENCE [LARGE SCALE GENOMIC DNA]</scope>
    <source>
        <strain evidence="3 4">TNTM28</strain>
    </source>
</reference>
<dbReference type="Pfam" id="PF01266">
    <property type="entry name" value="DAO"/>
    <property type="match status" value="1"/>
</dbReference>
<evidence type="ECO:0000256" key="1">
    <source>
        <dbReference type="ARBA" id="ARBA00023002"/>
    </source>
</evidence>
<evidence type="ECO:0000259" key="2">
    <source>
        <dbReference type="Pfam" id="PF01266"/>
    </source>
</evidence>
<proteinExistence type="predicted"/>
<accession>A0ABS6KHN5</accession>
<dbReference type="PANTHER" id="PTHR43747">
    <property type="entry name" value="FAD-BINDING PROTEIN"/>
    <property type="match status" value="1"/>
</dbReference>
<evidence type="ECO:0000313" key="3">
    <source>
        <dbReference type="EMBL" id="MBU9763041.1"/>
    </source>
</evidence>
<sequence length="461" mass="50447">MTDHSVVLGAGIAGLLAATALADAGHDVTIVERDRLCDSPSQRRGVPQGPHLHNLLSRGWQIIEDLAPGLIDDVITAGGLVLDDARIGARMHIQTGPYTFNRTDPVADPAALATYLGTRPLLECALRRRVTALPNVTIKDGHDVGELVAGQPDRITGVTITDRRTAAVHTLEADLVIDATGRATRTPLLLRQLGYEQPPQQSFTVRGVYYSQQIAIPDHDEFAERLILVIPRGGAGRGGLAAGEHGIWTLTIAAHADQHPTPPTTLADMLTLAEKFVPAHIHPILRRATAMSDVAVYHYPGGMWHRYDRCTRHPDGLLVIGDALCCLDPIHGQGITMAARHVQVLRTYLRGQGSVDSQRFYRSLAHLVAPVWATNLPPGYASDRSAKARARRRAFQWGRRKILEAADDIVVTERLVRIVNMVDPPQRLLEPRLLARVAGHHLRNAVPPPTPRLRLRTKTHA</sequence>
<feature type="domain" description="FAD dependent oxidoreductase" evidence="2">
    <location>
        <begin position="6"/>
        <end position="323"/>
    </location>
</feature>
<gene>
    <name evidence="3" type="ORF">FR943_04155</name>
</gene>